<sequence>MLELRVPDMNCGGCAKSVARACAAVDPAAKVEFDLREKKIKIDSEVPREKFEQALAGAGFKPS</sequence>
<feature type="domain" description="HMA" evidence="1">
    <location>
        <begin position="1"/>
        <end position="63"/>
    </location>
</feature>
<dbReference type="EMBL" id="VOBQ01000013">
    <property type="protein sequence ID" value="TWO70052.1"/>
    <property type="molecule type" value="Genomic_DNA"/>
</dbReference>
<organism evidence="2 3">
    <name type="scientific">Caenimonas sedimenti</name>
    <dbReference type="NCBI Taxonomy" id="2596921"/>
    <lineage>
        <taxon>Bacteria</taxon>
        <taxon>Pseudomonadati</taxon>
        <taxon>Pseudomonadota</taxon>
        <taxon>Betaproteobacteria</taxon>
        <taxon>Burkholderiales</taxon>
        <taxon>Comamonadaceae</taxon>
        <taxon>Caenimonas</taxon>
    </lineage>
</organism>
<evidence type="ECO:0000313" key="2">
    <source>
        <dbReference type="EMBL" id="TWO70052.1"/>
    </source>
</evidence>
<dbReference type="InterPro" id="IPR006121">
    <property type="entry name" value="HMA_dom"/>
</dbReference>
<dbReference type="CDD" id="cd00371">
    <property type="entry name" value="HMA"/>
    <property type="match status" value="1"/>
</dbReference>
<dbReference type="OrthoDB" id="9813965at2"/>
<evidence type="ECO:0000313" key="3">
    <source>
        <dbReference type="Proteomes" id="UP000318199"/>
    </source>
</evidence>
<dbReference type="InterPro" id="IPR036163">
    <property type="entry name" value="HMA_dom_sf"/>
</dbReference>
<protein>
    <submittedName>
        <fullName evidence="2">Heavy-metal-associated domain-containing protein</fullName>
    </submittedName>
</protein>
<accession>A0A562ZN83</accession>
<proteinExistence type="predicted"/>
<reference evidence="2 3" key="1">
    <citation type="submission" date="2019-07" db="EMBL/GenBank/DDBJ databases">
        <title>Caenimonas sedimenti sp. nov., isolated from activated sludge.</title>
        <authorList>
            <person name="Xu J."/>
        </authorList>
    </citation>
    <scope>NUCLEOTIDE SEQUENCE [LARGE SCALE GENOMIC DNA]</scope>
    <source>
        <strain evidence="2 3">HX-9-20</strain>
    </source>
</reference>
<evidence type="ECO:0000259" key="1">
    <source>
        <dbReference type="PROSITE" id="PS50846"/>
    </source>
</evidence>
<gene>
    <name evidence="2" type="ORF">FN976_17080</name>
</gene>
<dbReference type="Pfam" id="PF00403">
    <property type="entry name" value="HMA"/>
    <property type="match status" value="1"/>
</dbReference>
<dbReference type="Gene3D" id="3.30.70.100">
    <property type="match status" value="1"/>
</dbReference>
<dbReference type="GO" id="GO:0046872">
    <property type="term" value="F:metal ion binding"/>
    <property type="evidence" value="ECO:0007669"/>
    <property type="project" value="InterPro"/>
</dbReference>
<dbReference type="SUPFAM" id="SSF55008">
    <property type="entry name" value="HMA, heavy metal-associated domain"/>
    <property type="match status" value="1"/>
</dbReference>
<keyword evidence="3" id="KW-1185">Reference proteome</keyword>
<dbReference type="Proteomes" id="UP000318199">
    <property type="component" value="Unassembled WGS sequence"/>
</dbReference>
<dbReference type="RefSeq" id="WP_145894248.1">
    <property type="nucleotide sequence ID" value="NZ_VOBQ01000013.1"/>
</dbReference>
<dbReference type="AlphaFoldDB" id="A0A562ZN83"/>
<name>A0A562ZN83_9BURK</name>
<dbReference type="PROSITE" id="PS50846">
    <property type="entry name" value="HMA_2"/>
    <property type="match status" value="1"/>
</dbReference>
<comment type="caution">
    <text evidence="2">The sequence shown here is derived from an EMBL/GenBank/DDBJ whole genome shotgun (WGS) entry which is preliminary data.</text>
</comment>